<sequence length="128" mass="13716">MARRTVAGWILAAVVVLGAAAWFAHWINADSQPDTGSPESVKITDSGVRYEHGKQVFTADYAIHNGEGHAVTYTVVFDFENGTTRTVTRRVGPGVTVQGMVNTPFEKPRPSAEGTPTGVRVADISTTE</sequence>
<organism evidence="2 3">
    <name type="scientific">Streptomyces murinus</name>
    <dbReference type="NCBI Taxonomy" id="33900"/>
    <lineage>
        <taxon>Bacteria</taxon>
        <taxon>Bacillati</taxon>
        <taxon>Actinomycetota</taxon>
        <taxon>Actinomycetes</taxon>
        <taxon>Kitasatosporales</taxon>
        <taxon>Streptomycetaceae</taxon>
        <taxon>Streptomyces</taxon>
    </lineage>
</organism>
<evidence type="ECO:0000256" key="1">
    <source>
        <dbReference type="SAM" id="MobiDB-lite"/>
    </source>
</evidence>
<dbReference type="Proteomes" id="UP000577386">
    <property type="component" value="Unassembled WGS sequence"/>
</dbReference>
<dbReference type="EMBL" id="JACJIJ010000001">
    <property type="protein sequence ID" value="MBA9050889.1"/>
    <property type="molecule type" value="Genomic_DNA"/>
</dbReference>
<feature type="region of interest" description="Disordered" evidence="1">
    <location>
        <begin position="98"/>
        <end position="128"/>
    </location>
</feature>
<accession>A0A7W3NI17</accession>
<comment type="caution">
    <text evidence="2">The sequence shown here is derived from an EMBL/GenBank/DDBJ whole genome shotgun (WGS) entry which is preliminary data.</text>
</comment>
<protein>
    <submittedName>
        <fullName evidence="2">Uncharacterized protein</fullName>
    </submittedName>
</protein>
<dbReference type="AlphaFoldDB" id="A0A7W3NI17"/>
<proteinExistence type="predicted"/>
<reference evidence="2 3" key="1">
    <citation type="submission" date="2020-08" db="EMBL/GenBank/DDBJ databases">
        <title>Sequencing the genomes of 1000 actinobacteria strains.</title>
        <authorList>
            <person name="Klenk H.-P."/>
        </authorList>
    </citation>
    <scope>NUCLEOTIDE SEQUENCE [LARGE SCALE GENOMIC DNA]</scope>
    <source>
        <strain evidence="2 3">DSM 41827</strain>
    </source>
</reference>
<evidence type="ECO:0000313" key="3">
    <source>
        <dbReference type="Proteomes" id="UP000577386"/>
    </source>
</evidence>
<name>A0A7W3NI17_STRMR</name>
<dbReference type="RefSeq" id="WP_182774331.1">
    <property type="nucleotide sequence ID" value="NZ_BAAAHW010000016.1"/>
</dbReference>
<evidence type="ECO:0000313" key="2">
    <source>
        <dbReference type="EMBL" id="MBA9050889.1"/>
    </source>
</evidence>
<keyword evidence="3" id="KW-1185">Reference proteome</keyword>
<gene>
    <name evidence="2" type="ORF">HDA42_000064</name>
</gene>